<dbReference type="AlphaFoldDB" id="A0A1J1J980"/>
<name>A0A1J1J980_9DIPT</name>
<feature type="compositionally biased region" description="Polar residues" evidence="6">
    <location>
        <begin position="138"/>
        <end position="153"/>
    </location>
</feature>
<feature type="region of interest" description="Disordered" evidence="6">
    <location>
        <begin position="122"/>
        <end position="183"/>
    </location>
</feature>
<dbReference type="GO" id="GO:0005764">
    <property type="term" value="C:lysosome"/>
    <property type="evidence" value="ECO:0007669"/>
    <property type="project" value="TreeGrafter"/>
</dbReference>
<evidence type="ECO:0000256" key="1">
    <source>
        <dbReference type="ARBA" id="ARBA00006270"/>
    </source>
</evidence>
<accession>A0A1J1J980</accession>
<dbReference type="PRINTS" id="PR00449">
    <property type="entry name" value="RASTRNSFRMNG"/>
</dbReference>
<dbReference type="FunFam" id="3.40.50.300:FF:000222">
    <property type="entry name" value="RAB32, member RAS oncogene family"/>
    <property type="match status" value="1"/>
</dbReference>
<evidence type="ECO:0000256" key="3">
    <source>
        <dbReference type="ARBA" id="ARBA00023134"/>
    </source>
</evidence>
<dbReference type="SMART" id="SM00175">
    <property type="entry name" value="RAB"/>
    <property type="match status" value="1"/>
</dbReference>
<feature type="compositionally biased region" description="Basic and acidic residues" evidence="6">
    <location>
        <begin position="67"/>
        <end position="80"/>
    </location>
</feature>
<dbReference type="PROSITE" id="PS51421">
    <property type="entry name" value="RAS"/>
    <property type="match status" value="1"/>
</dbReference>
<dbReference type="InterPro" id="IPR005225">
    <property type="entry name" value="Small_GTP-bd"/>
</dbReference>
<dbReference type="GO" id="GO:0008333">
    <property type="term" value="P:endosome to lysosome transport"/>
    <property type="evidence" value="ECO:0007669"/>
    <property type="project" value="TreeGrafter"/>
</dbReference>
<keyword evidence="8" id="KW-1185">Reference proteome</keyword>
<keyword evidence="3" id="KW-0342">GTP-binding</keyword>
<dbReference type="SMART" id="SM00174">
    <property type="entry name" value="RHO"/>
    <property type="match status" value="1"/>
</dbReference>
<dbReference type="Proteomes" id="UP000183832">
    <property type="component" value="Unassembled WGS sequence"/>
</dbReference>
<dbReference type="EMBL" id="CVRI01000075">
    <property type="protein sequence ID" value="CRL08436.1"/>
    <property type="molecule type" value="Genomic_DNA"/>
</dbReference>
<gene>
    <name evidence="7" type="ORF">CLUMA_CG021414</name>
</gene>
<evidence type="ECO:0000256" key="4">
    <source>
        <dbReference type="ARBA" id="ARBA00023288"/>
    </source>
</evidence>
<dbReference type="PROSITE" id="PS51419">
    <property type="entry name" value="RAB"/>
    <property type="match status" value="1"/>
</dbReference>
<dbReference type="NCBIfam" id="TIGR00231">
    <property type="entry name" value="small_GTP"/>
    <property type="match status" value="1"/>
</dbReference>
<evidence type="ECO:0000256" key="2">
    <source>
        <dbReference type="ARBA" id="ARBA00022741"/>
    </source>
</evidence>
<feature type="region of interest" description="Disordered" evidence="6">
    <location>
        <begin position="379"/>
        <end position="406"/>
    </location>
</feature>
<dbReference type="STRING" id="568069.A0A1J1J980"/>
<evidence type="ECO:0000256" key="6">
    <source>
        <dbReference type="SAM" id="MobiDB-lite"/>
    </source>
</evidence>
<feature type="region of interest" description="Disordered" evidence="6">
    <location>
        <begin position="224"/>
        <end position="256"/>
    </location>
</feature>
<protein>
    <submittedName>
        <fullName evidence="7">CLUMA_CG021414, isoform A</fullName>
    </submittedName>
</protein>
<dbReference type="Gene3D" id="3.40.50.300">
    <property type="entry name" value="P-loop containing nucleotide triphosphate hydrolases"/>
    <property type="match status" value="1"/>
</dbReference>
<evidence type="ECO:0000313" key="7">
    <source>
        <dbReference type="EMBL" id="CRL08436.1"/>
    </source>
</evidence>
<dbReference type="CDD" id="cd04107">
    <property type="entry name" value="Rab32_Rab38"/>
    <property type="match status" value="1"/>
</dbReference>
<dbReference type="SMART" id="SM00173">
    <property type="entry name" value="RAS"/>
    <property type="match status" value="1"/>
</dbReference>
<dbReference type="SUPFAM" id="SSF52540">
    <property type="entry name" value="P-loop containing nucleoside triphosphate hydrolases"/>
    <property type="match status" value="1"/>
</dbReference>
<sequence length="791" mass="88257">MENENKRRSGSYEPNKGTQGSSDEATKKLSLSEGSIVDKDSTSETGTLKKPRKFKPKKFIAKRLNLKKKDKDNEESDVKTPESAQSEQDLSSSSKKSSLTSKLSPKLQRFNFVKRFSGKKTYKVSPSADDGVDETESNLKQYKSLSMSDSSTLEDVKKLEINDDDSNSEPSTEIIDFEGPEKESGQFISEIDIPIGRSASSLTKEAVTLESKKVELKITISGKKVERRASPQSNASDEAFNKASQQTQITSEPLQKQADIKLPVTTSDQARTTLSRELFFNSFQPSSNTGHVEQNNKPIKNDPTFALVVKEGLSSVKSTPAENSNEVEKYQLITSSLNTIISEAKKLEDLSVDQSYDKSGLKFPPNFPQLKIQENNSKVETVNDKTENKNLSDEEVDENMKKQGQKTKIPIDIRRLSGSLTEVNGSHNGLTATVHTQEAHQPYHLHLSSSSVEESNKQTPLNADEIRFEVGTSVRPLRTSPASSSVVSGPSALSDNPICEINSPDSSLEVFHSPKSEKISEPLRRRIAYVPQLSTYTPEEQELLKSNLKVNASDSIDLNSFQQDSSMFPVFDDSVESTMTSSPEKREHLYKILVIGELGTGKTSFIKRYVHRFFSQNYRATIGVDFALKVLNWDQSTIIRLQLWDIAGQERFGNMTRVYYKEAVGAFIVFDVTRSATFDAVIKWKQDLDSKVQLPDGSPIPCILLANKCDQEKQGLVTMPAKMDDYCKQNGFAGWFETSAKDNVNIEESTKALVSKILVNDKLIHNDILDADRININAEDENLEKKKFCSC</sequence>
<dbReference type="GO" id="GO:0045335">
    <property type="term" value="C:phagocytic vesicle"/>
    <property type="evidence" value="ECO:0007669"/>
    <property type="project" value="TreeGrafter"/>
</dbReference>
<proteinExistence type="inferred from homology"/>
<evidence type="ECO:0000256" key="5">
    <source>
        <dbReference type="ARBA" id="ARBA00023289"/>
    </source>
</evidence>
<dbReference type="InterPro" id="IPR027417">
    <property type="entry name" value="P-loop_NTPase"/>
</dbReference>
<keyword evidence="4" id="KW-0449">Lipoprotein</keyword>
<reference evidence="7 8" key="1">
    <citation type="submission" date="2015-04" db="EMBL/GenBank/DDBJ databases">
        <authorList>
            <person name="Syromyatnikov M.Y."/>
            <person name="Popov V.N."/>
        </authorList>
    </citation>
    <scope>NUCLEOTIDE SEQUENCE [LARGE SCALE GENOMIC DNA]</scope>
</reference>
<dbReference type="GO" id="GO:0005802">
    <property type="term" value="C:trans-Golgi network"/>
    <property type="evidence" value="ECO:0007669"/>
    <property type="project" value="InterPro"/>
</dbReference>
<dbReference type="InterPro" id="IPR030697">
    <property type="entry name" value="Rab29/Rab38/Rab32"/>
</dbReference>
<dbReference type="OrthoDB" id="245989at2759"/>
<feature type="compositionally biased region" description="Low complexity" evidence="6">
    <location>
        <begin position="90"/>
        <end position="103"/>
    </location>
</feature>
<dbReference type="GO" id="GO:0005770">
    <property type="term" value="C:late endosome"/>
    <property type="evidence" value="ECO:0007669"/>
    <property type="project" value="TreeGrafter"/>
</dbReference>
<feature type="region of interest" description="Disordered" evidence="6">
    <location>
        <begin position="1"/>
        <end position="103"/>
    </location>
</feature>
<dbReference type="PANTHER" id="PTHR47981:SF39">
    <property type="entry name" value="RAS-RELATED PROTEIN RAB"/>
    <property type="match status" value="1"/>
</dbReference>
<dbReference type="Pfam" id="PF00071">
    <property type="entry name" value="Ras"/>
    <property type="match status" value="1"/>
</dbReference>
<dbReference type="InterPro" id="IPR001806">
    <property type="entry name" value="Small_GTPase"/>
</dbReference>
<feature type="compositionally biased region" description="Polar residues" evidence="6">
    <location>
        <begin position="230"/>
        <end position="254"/>
    </location>
</feature>
<feature type="compositionally biased region" description="Basic residues" evidence="6">
    <location>
        <begin position="49"/>
        <end position="66"/>
    </location>
</feature>
<keyword evidence="2" id="KW-0547">Nucleotide-binding</keyword>
<dbReference type="GO" id="GO:0090385">
    <property type="term" value="P:phagosome-lysosome fusion"/>
    <property type="evidence" value="ECO:0007669"/>
    <property type="project" value="TreeGrafter"/>
</dbReference>
<comment type="similarity">
    <text evidence="1">Belongs to the small GTPase superfamily. Rab family.</text>
</comment>
<keyword evidence="5" id="KW-0636">Prenylation</keyword>
<dbReference type="GO" id="GO:0003924">
    <property type="term" value="F:GTPase activity"/>
    <property type="evidence" value="ECO:0007669"/>
    <property type="project" value="InterPro"/>
</dbReference>
<dbReference type="PANTHER" id="PTHR47981">
    <property type="entry name" value="RAB FAMILY"/>
    <property type="match status" value="1"/>
</dbReference>
<dbReference type="GO" id="GO:0005525">
    <property type="term" value="F:GTP binding"/>
    <property type="evidence" value="ECO:0007669"/>
    <property type="project" value="UniProtKB-KW"/>
</dbReference>
<feature type="compositionally biased region" description="Basic and acidic residues" evidence="6">
    <location>
        <begin position="381"/>
        <end position="392"/>
    </location>
</feature>
<evidence type="ECO:0000313" key="8">
    <source>
        <dbReference type="Proteomes" id="UP000183832"/>
    </source>
</evidence>
<organism evidence="7 8">
    <name type="scientific">Clunio marinus</name>
    <dbReference type="NCBI Taxonomy" id="568069"/>
    <lineage>
        <taxon>Eukaryota</taxon>
        <taxon>Metazoa</taxon>
        <taxon>Ecdysozoa</taxon>
        <taxon>Arthropoda</taxon>
        <taxon>Hexapoda</taxon>
        <taxon>Insecta</taxon>
        <taxon>Pterygota</taxon>
        <taxon>Neoptera</taxon>
        <taxon>Endopterygota</taxon>
        <taxon>Diptera</taxon>
        <taxon>Nematocera</taxon>
        <taxon>Chironomoidea</taxon>
        <taxon>Chironomidae</taxon>
        <taxon>Clunio</taxon>
    </lineage>
</organism>
<dbReference type="SMART" id="SM00176">
    <property type="entry name" value="RAN"/>
    <property type="match status" value="1"/>
</dbReference>